<reference evidence="2 3" key="1">
    <citation type="journal article" date="2020" name="Phytopathology">
        <title>Genome Sequence Resources of Colletotrichum truncatum, C. plurivorum, C. musicola, and C. sojae: Four Species Pathogenic to Soybean (Glycine max).</title>
        <authorList>
            <person name="Rogerio F."/>
            <person name="Boufleur T.R."/>
            <person name="Ciampi-Guillardi M."/>
            <person name="Sukno S.A."/>
            <person name="Thon M.R."/>
            <person name="Massola Junior N.S."/>
            <person name="Baroncelli R."/>
        </authorList>
    </citation>
    <scope>NUCLEOTIDE SEQUENCE [LARGE SCALE GENOMIC DNA]</scope>
    <source>
        <strain evidence="2 3">LFN0009</strain>
    </source>
</reference>
<evidence type="ECO:0000313" key="3">
    <source>
        <dbReference type="Proteomes" id="UP000652219"/>
    </source>
</evidence>
<comment type="caution">
    <text evidence="2">The sequence shown here is derived from an EMBL/GenBank/DDBJ whole genome shotgun (WGS) entry which is preliminary data.</text>
</comment>
<gene>
    <name evidence="2" type="ORF">CSOJ01_02330</name>
</gene>
<dbReference type="Proteomes" id="UP000652219">
    <property type="component" value="Unassembled WGS sequence"/>
</dbReference>
<name>A0A8H6JRR6_9PEZI</name>
<feature type="region of interest" description="Disordered" evidence="1">
    <location>
        <begin position="189"/>
        <end position="211"/>
    </location>
</feature>
<protein>
    <submittedName>
        <fullName evidence="2">Uncharacterized protein</fullName>
    </submittedName>
</protein>
<feature type="compositionally biased region" description="Basic and acidic residues" evidence="1">
    <location>
        <begin position="565"/>
        <end position="580"/>
    </location>
</feature>
<evidence type="ECO:0000256" key="1">
    <source>
        <dbReference type="SAM" id="MobiDB-lite"/>
    </source>
</evidence>
<accession>A0A8H6JRR6</accession>
<feature type="compositionally biased region" description="Polar residues" evidence="1">
    <location>
        <begin position="1"/>
        <end position="14"/>
    </location>
</feature>
<keyword evidence="3" id="KW-1185">Reference proteome</keyword>
<feature type="region of interest" description="Disordered" evidence="1">
    <location>
        <begin position="1"/>
        <end position="41"/>
    </location>
</feature>
<evidence type="ECO:0000313" key="2">
    <source>
        <dbReference type="EMBL" id="KAF6817620.1"/>
    </source>
</evidence>
<sequence length="651" mass="70900">MKKKSMSNLASSLATRRRDRGNRLNISEPRGKNRKHAHSCSVLRDTNRADIAPDFVRLPVPAENYPVDAPRDTVPRSETVDRLASDLLESTIYSHPNGLASHPSVLLCATEPLTAAQSTPDLNMTVDVPGPVQVPGPFAAHRSTPSLVEAAPSTSDTIGYSQAVGIAPAIPRKSSRRRAKRAKMVNVDAPDVESHAPQRSLPQSKTTMLDGGRKQDVFLPGSTTAPLGALGTQFDGRMPTPTSNMASPTTINDKVTAMLAATEALKPRGSQVITPVSSKPSRSKAKKVMSKMRQAFEMFQPKPATPESNVRGKISAPVGLTTCGLPNPASYYHLEEVEKVEKASPVSSLNIRFNEGINLTNTKVRSIVGGCIVRKPVRGDGRSLRSGGSGSSDDPFCEYEVIRSPTPFEHKLKSSLDSTGVPPVPPLNYGIDDDLEGLLPERPLCASTPRNRLDRKAVTRGSPSYRYAKANDHHLMMAKESENVPAGSAKPKPKLKLDVERARLFHDGQDATTKKHPSPSKEDLSNLETNFRAYAIEQIKKAPSEQRDELMTKFAGLIGPNALTPRDKNVPMKTRSAKEDTIDDVSSATERRYTRDGPSLPTAHSRIPRPVEATVRVRPMPRYGLQRLPSNPDALETDELQWDVTGSNARF</sequence>
<dbReference type="AlphaFoldDB" id="A0A8H6JRR6"/>
<proteinExistence type="predicted"/>
<organism evidence="2 3">
    <name type="scientific">Colletotrichum sojae</name>
    <dbReference type="NCBI Taxonomy" id="2175907"/>
    <lineage>
        <taxon>Eukaryota</taxon>
        <taxon>Fungi</taxon>
        <taxon>Dikarya</taxon>
        <taxon>Ascomycota</taxon>
        <taxon>Pezizomycotina</taxon>
        <taxon>Sordariomycetes</taxon>
        <taxon>Hypocreomycetidae</taxon>
        <taxon>Glomerellales</taxon>
        <taxon>Glomerellaceae</taxon>
        <taxon>Colletotrichum</taxon>
        <taxon>Colletotrichum orchidearum species complex</taxon>
    </lineage>
</organism>
<dbReference type="EMBL" id="WIGN01000020">
    <property type="protein sequence ID" value="KAF6817620.1"/>
    <property type="molecule type" value="Genomic_DNA"/>
</dbReference>
<feature type="region of interest" description="Disordered" evidence="1">
    <location>
        <begin position="562"/>
        <end position="605"/>
    </location>
</feature>